<dbReference type="OrthoDB" id="6631107at2759"/>
<sequence>MSLPSSSSSSSEIKSSEITDTQNSTTTSSGQTIYAPRWIRKTRLGHVTRDSSSSNKTPTVGPRTNKRSPSSWCSINVDNYSDDEIRPKLQQSSSLSSELTQFSTKSPVNNLQPMQNPSNSSKYKSSDDLLYNNALVNKLRNSSVIKKKHLLFNTKNSNIGSSNATFEWFLPGKGTTYSDECKRSGEFDEYIETNLTFEHRFHWSENIEYCSPWVEDRSREIFNHVNEIGLFGAQREEIGHDDKNISDISKDDSIRDDCTSETDDGITYAVASRFCDILMKHNKTTDDKSKCQCSSDEQFKWTKLYEKLGNYE</sequence>
<feature type="compositionally biased region" description="Polar residues" evidence="1">
    <location>
        <begin position="104"/>
        <end position="123"/>
    </location>
</feature>
<name>A0A5E4MM71_9HEMI</name>
<evidence type="ECO:0000313" key="3">
    <source>
        <dbReference type="Proteomes" id="UP000325440"/>
    </source>
</evidence>
<evidence type="ECO:0000313" key="2">
    <source>
        <dbReference type="EMBL" id="VVC32572.1"/>
    </source>
</evidence>
<accession>A0A5E4MM71</accession>
<feature type="region of interest" description="Disordered" evidence="1">
    <location>
        <begin position="89"/>
        <end position="125"/>
    </location>
</feature>
<feature type="region of interest" description="Disordered" evidence="1">
    <location>
        <begin position="1"/>
        <end position="73"/>
    </location>
</feature>
<evidence type="ECO:0000256" key="1">
    <source>
        <dbReference type="SAM" id="MobiDB-lite"/>
    </source>
</evidence>
<dbReference type="AlphaFoldDB" id="A0A5E4MM71"/>
<organism evidence="2 3">
    <name type="scientific">Cinara cedri</name>
    <dbReference type="NCBI Taxonomy" id="506608"/>
    <lineage>
        <taxon>Eukaryota</taxon>
        <taxon>Metazoa</taxon>
        <taxon>Ecdysozoa</taxon>
        <taxon>Arthropoda</taxon>
        <taxon>Hexapoda</taxon>
        <taxon>Insecta</taxon>
        <taxon>Pterygota</taxon>
        <taxon>Neoptera</taxon>
        <taxon>Paraneoptera</taxon>
        <taxon>Hemiptera</taxon>
        <taxon>Sternorrhyncha</taxon>
        <taxon>Aphidomorpha</taxon>
        <taxon>Aphidoidea</taxon>
        <taxon>Aphididae</taxon>
        <taxon>Lachninae</taxon>
        <taxon>Cinara</taxon>
    </lineage>
</organism>
<proteinExistence type="predicted"/>
<dbReference type="Proteomes" id="UP000325440">
    <property type="component" value="Unassembled WGS sequence"/>
</dbReference>
<protein>
    <submittedName>
        <fullName evidence="2">Uncharacterized protein</fullName>
    </submittedName>
</protein>
<gene>
    <name evidence="2" type="ORF">CINCED_3A011142</name>
</gene>
<reference evidence="2 3" key="1">
    <citation type="submission" date="2019-08" db="EMBL/GenBank/DDBJ databases">
        <authorList>
            <person name="Alioto T."/>
            <person name="Alioto T."/>
            <person name="Gomez Garrido J."/>
        </authorList>
    </citation>
    <scope>NUCLEOTIDE SEQUENCE [LARGE SCALE GENOMIC DNA]</scope>
</reference>
<feature type="compositionally biased region" description="Low complexity" evidence="1">
    <location>
        <begin position="1"/>
        <end position="32"/>
    </location>
</feature>
<feature type="compositionally biased region" description="Low complexity" evidence="1">
    <location>
        <begin position="89"/>
        <end position="103"/>
    </location>
</feature>
<dbReference type="EMBL" id="CABPRJ010000957">
    <property type="protein sequence ID" value="VVC32572.1"/>
    <property type="molecule type" value="Genomic_DNA"/>
</dbReference>
<keyword evidence="3" id="KW-1185">Reference proteome</keyword>